<sequence>MRKIIPKEGINIKGNRLQIPILLMILSIVIISSYIILRLNNVSSLVVILLTLALMILCPLSIYFFWIRPRAMPKLLVYLSFILCLGITYVIIPTSQKAFLNQMLVWIIPILEVSIFIFVVYSIVKSIIRYKRINLNKRYNFLEVIRKALEPKLGNGFVLEAILTEVSVFYYAVLVWFKKTKKQESGAYTYHKTSQIKTVIIVFSILLAIEGVALHFIIQLWSTIAAWIFTVLNVYALFYMVGLYNSTKFLPHIIHRDKLIVRLGYQSSIELDIRNIETIKTAQAQGGIGEKIPKTTYYSLLNMDTPHYEILLEEPVLMKGAYGRKRHVNTVVFRADKPNEMIDQINLMKNQFSDEKQD</sequence>
<evidence type="ECO:0000256" key="1">
    <source>
        <dbReference type="SAM" id="Phobius"/>
    </source>
</evidence>
<keyword evidence="1" id="KW-0812">Transmembrane</keyword>
<keyword evidence="1" id="KW-0472">Membrane</keyword>
<dbReference type="AlphaFoldDB" id="A0AB39HL30"/>
<proteinExistence type="predicted"/>
<name>A0AB39HL30_9BACI</name>
<evidence type="ECO:0008006" key="3">
    <source>
        <dbReference type="Google" id="ProtNLM"/>
    </source>
</evidence>
<dbReference type="RefSeq" id="WP_368653718.1">
    <property type="nucleotide sequence ID" value="NZ_CP162599.1"/>
</dbReference>
<protein>
    <recommendedName>
        <fullName evidence="3">Beta-carotene 15,15'-monooxygenase</fullName>
    </recommendedName>
</protein>
<gene>
    <name evidence="2" type="ORF">AB4Y30_01230</name>
</gene>
<organism evidence="2">
    <name type="scientific">Ornithinibacillus sp. 4-3</name>
    <dbReference type="NCBI Taxonomy" id="3231488"/>
    <lineage>
        <taxon>Bacteria</taxon>
        <taxon>Bacillati</taxon>
        <taxon>Bacillota</taxon>
        <taxon>Bacilli</taxon>
        <taxon>Bacillales</taxon>
        <taxon>Bacillaceae</taxon>
        <taxon>Ornithinibacillus</taxon>
    </lineage>
</organism>
<feature type="transmembrane region" description="Helical" evidence="1">
    <location>
        <begin position="75"/>
        <end position="92"/>
    </location>
</feature>
<accession>A0AB39HL30</accession>
<feature type="transmembrane region" description="Helical" evidence="1">
    <location>
        <begin position="45"/>
        <end position="66"/>
    </location>
</feature>
<feature type="transmembrane region" description="Helical" evidence="1">
    <location>
        <begin position="104"/>
        <end position="124"/>
    </location>
</feature>
<feature type="transmembrane region" description="Helical" evidence="1">
    <location>
        <begin position="21"/>
        <end position="39"/>
    </location>
</feature>
<evidence type="ECO:0000313" key="2">
    <source>
        <dbReference type="EMBL" id="XDK33031.1"/>
    </source>
</evidence>
<feature type="transmembrane region" description="Helical" evidence="1">
    <location>
        <begin position="199"/>
        <end position="218"/>
    </location>
</feature>
<reference evidence="2" key="1">
    <citation type="submission" date="2024-07" db="EMBL/GenBank/DDBJ databases">
        <title>Halotolerant mesophilic bacterium Ornithinibacillus sp. 4-3, sp. nov., isolated from soil.</title>
        <authorList>
            <person name="Sidarenka A.V."/>
            <person name="Guliayeva D.E."/>
            <person name="Leanovich S.I."/>
            <person name="Hileuskaya K.S."/>
            <person name="Akhremchuk A.E."/>
            <person name="Sikolenko M.A."/>
            <person name="Valentovich L.N."/>
        </authorList>
    </citation>
    <scope>NUCLEOTIDE SEQUENCE</scope>
    <source>
        <strain evidence="2">4-3</strain>
    </source>
</reference>
<feature type="transmembrane region" description="Helical" evidence="1">
    <location>
        <begin position="224"/>
        <end position="244"/>
    </location>
</feature>
<keyword evidence="1" id="KW-1133">Transmembrane helix</keyword>
<dbReference type="EMBL" id="CP162599">
    <property type="protein sequence ID" value="XDK33031.1"/>
    <property type="molecule type" value="Genomic_DNA"/>
</dbReference>